<proteinExistence type="inferred from homology"/>
<dbReference type="EMBL" id="BARJ01000007">
    <property type="protein sequence ID" value="GEM16829.1"/>
    <property type="molecule type" value="Genomic_DNA"/>
</dbReference>
<protein>
    <recommendedName>
        <fullName evidence="7">2-oxoadipate dioxygenase/decarboxylase</fullName>
        <ecNumber evidence="6">1.13.11.93</ecNumber>
    </recommendedName>
    <alternativeName>
        <fullName evidence="8">2-hydroxyglutarate synthase</fullName>
    </alternativeName>
</protein>
<evidence type="ECO:0000256" key="6">
    <source>
        <dbReference type="ARBA" id="ARBA00035023"/>
    </source>
</evidence>
<evidence type="ECO:0000256" key="8">
    <source>
        <dbReference type="ARBA" id="ARBA00035045"/>
    </source>
</evidence>
<dbReference type="InterPro" id="IPR009770">
    <property type="entry name" value="HGLS"/>
</dbReference>
<comment type="caution">
    <text evidence="9">The sequence shown here is derived from an EMBL/GenBank/DDBJ whole genome shotgun (WGS) entry which is preliminary data.</text>
</comment>
<dbReference type="PANTHER" id="PTHR39479:SF2">
    <property type="entry name" value="2-OXOADIPATE DIOXYGENASE_DECARBOXYLASE"/>
    <property type="match status" value="1"/>
</dbReference>
<keyword evidence="3" id="KW-0560">Oxidoreductase</keyword>
<evidence type="ECO:0000256" key="5">
    <source>
        <dbReference type="ARBA" id="ARBA00035013"/>
    </source>
</evidence>
<accession>A0A829X5C7</accession>
<keyword evidence="2" id="KW-0223">Dioxygenase</keyword>
<name>A0A829X5C7_GLUOY</name>
<dbReference type="AlphaFoldDB" id="A0A829X5C7"/>
<dbReference type="PANTHER" id="PTHR39479">
    <property type="match status" value="1"/>
</dbReference>
<dbReference type="SMART" id="SM01150">
    <property type="entry name" value="DUF1338"/>
    <property type="match status" value="1"/>
</dbReference>
<reference evidence="9 10" key="1">
    <citation type="submission" date="2013-04" db="EMBL/GenBank/DDBJ databases">
        <title>Gluconobacter oxydans NBRC 3293 whole genome sequence.</title>
        <authorList>
            <person name="Matsutani M."/>
            <person name="Yakushi T."/>
            <person name="Matsushita K."/>
        </authorList>
    </citation>
    <scope>NUCLEOTIDE SEQUENCE [LARGE SCALE GENOMIC DNA]</scope>
    <source>
        <strain evidence="9 10">NBRC 3293</strain>
    </source>
</reference>
<organism evidence="9 10">
    <name type="scientific">Gluconobacter oxydans NBRC 3293</name>
    <dbReference type="NCBI Taxonomy" id="1315969"/>
    <lineage>
        <taxon>Bacteria</taxon>
        <taxon>Pseudomonadati</taxon>
        <taxon>Pseudomonadota</taxon>
        <taxon>Alphaproteobacteria</taxon>
        <taxon>Acetobacterales</taxon>
        <taxon>Acetobacteraceae</taxon>
        <taxon>Gluconobacter</taxon>
    </lineage>
</organism>
<comment type="similarity">
    <text evidence="5">Belongs to the 2-oxoadipate dioxygenase/decarboxylase family.</text>
</comment>
<dbReference type="Proteomes" id="UP000484858">
    <property type="component" value="Unassembled WGS sequence"/>
</dbReference>
<evidence type="ECO:0000256" key="7">
    <source>
        <dbReference type="ARBA" id="ARBA00035034"/>
    </source>
</evidence>
<keyword evidence="4" id="KW-0408">Iron</keyword>
<gene>
    <name evidence="9" type="ORF">NBRC3293_1326</name>
</gene>
<evidence type="ECO:0000313" key="9">
    <source>
        <dbReference type="EMBL" id="GEM16829.1"/>
    </source>
</evidence>
<dbReference type="InterPro" id="IPR047869">
    <property type="entry name" value="YdcJ_bac-like"/>
</dbReference>
<sequence length="458" mass="51346">MQNERKTTAMPPCSHVSPDEIRARFANAMSAMYRQEVPSYGTLLDLVKEVNQQTVDADPVLKMRLSSDHTCARLDVERHGAIRLGTPQELETCRRVFAVMGMFPVGYYDLSVAGIPVHSTAFRPLDDAALSRNPFRIFASLLRPELIANEELRQTAMDVLQKRDIFTPETKNLLELHDRNGGLTSAEADRFVWTTLETFRWHREAIVSANTYHQLHAAHRLVADIVCFKGPHINHLTPRTLDIDAVQKQMPERGMQAKARIEGPPRRLVPLLLRQTSFTALKEEIIFTDGEVGTHTARFGEIEQRGIALTPKGRALYDTLLEQARQESTTPYEQRLVEAFRAFPDDEQELRRQKLAFFRYVLTTQTVPAGRSLEGLIAEGAIIAVPITYEDFLPVSAAGIFQSNLGEHKTAATMQAASRLAFEKALGAPVHDEMALYEAMQAASLEQLGLTETELGNV</sequence>
<dbReference type="Gene3D" id="3.10.180.80">
    <property type="entry name" value="Uncharacterised protein PF07063, DUF1338"/>
    <property type="match status" value="1"/>
</dbReference>
<evidence type="ECO:0000256" key="4">
    <source>
        <dbReference type="ARBA" id="ARBA00023004"/>
    </source>
</evidence>
<evidence type="ECO:0000256" key="2">
    <source>
        <dbReference type="ARBA" id="ARBA00022964"/>
    </source>
</evidence>
<dbReference type="GO" id="GO:0051213">
    <property type="term" value="F:dioxygenase activity"/>
    <property type="evidence" value="ECO:0007669"/>
    <property type="project" value="UniProtKB-KW"/>
</dbReference>
<comment type="cofactor">
    <cofactor evidence="1">
        <name>Fe(2+)</name>
        <dbReference type="ChEBI" id="CHEBI:29033"/>
    </cofactor>
</comment>
<dbReference type="CDD" id="cd16348">
    <property type="entry name" value="VOC_YdcJ_like"/>
    <property type="match status" value="1"/>
</dbReference>
<evidence type="ECO:0000256" key="3">
    <source>
        <dbReference type="ARBA" id="ARBA00023002"/>
    </source>
</evidence>
<dbReference type="EC" id="1.13.11.93" evidence="6"/>
<evidence type="ECO:0000313" key="10">
    <source>
        <dbReference type="Proteomes" id="UP000484858"/>
    </source>
</evidence>
<evidence type="ECO:0000256" key="1">
    <source>
        <dbReference type="ARBA" id="ARBA00001954"/>
    </source>
</evidence>
<dbReference type="Pfam" id="PF07063">
    <property type="entry name" value="HGLS"/>
    <property type="match status" value="1"/>
</dbReference>